<dbReference type="Proteomes" id="UP000602284">
    <property type="component" value="Unassembled WGS sequence"/>
</dbReference>
<evidence type="ECO:0000313" key="2">
    <source>
        <dbReference type="Proteomes" id="UP000602284"/>
    </source>
</evidence>
<accession>A0ABS1JDB2</accession>
<reference evidence="1 2" key="1">
    <citation type="submission" date="2021-01" db="EMBL/GenBank/DDBJ databases">
        <title>Tumebacillus sp. strain ITR2 16S ribosomal RNA gene Genome sequencing and assembly.</title>
        <authorList>
            <person name="Kang M."/>
        </authorList>
    </citation>
    <scope>NUCLEOTIDE SEQUENCE [LARGE SCALE GENOMIC DNA]</scope>
    <source>
        <strain evidence="1 2">ITR2</strain>
    </source>
</reference>
<evidence type="ECO:0000313" key="1">
    <source>
        <dbReference type="EMBL" id="MBL0388277.1"/>
    </source>
</evidence>
<organism evidence="1 2">
    <name type="scientific">Tumebacillus amylolyticus</name>
    <dbReference type="NCBI Taxonomy" id="2801339"/>
    <lineage>
        <taxon>Bacteria</taxon>
        <taxon>Bacillati</taxon>
        <taxon>Bacillota</taxon>
        <taxon>Bacilli</taxon>
        <taxon>Bacillales</taxon>
        <taxon>Alicyclobacillaceae</taxon>
        <taxon>Tumebacillus</taxon>
    </lineage>
</organism>
<comment type="caution">
    <text evidence="1">The sequence shown here is derived from an EMBL/GenBank/DDBJ whole genome shotgun (WGS) entry which is preliminary data.</text>
</comment>
<sequence>MQINLNFLKVSTFDKSFMSIGPSIQNVVRAKANQNYGLGEILGDDNEIFGAKYEVIDNDVYDFPIKKVTISK</sequence>
<name>A0ABS1JDB2_9BACL</name>
<gene>
    <name evidence="1" type="ORF">JJB07_16835</name>
</gene>
<dbReference type="EMBL" id="JAEQNB010000005">
    <property type="protein sequence ID" value="MBL0388277.1"/>
    <property type="molecule type" value="Genomic_DNA"/>
</dbReference>
<dbReference type="RefSeq" id="WP_201637067.1">
    <property type="nucleotide sequence ID" value="NZ_JAEQNB010000005.1"/>
</dbReference>
<keyword evidence="2" id="KW-1185">Reference proteome</keyword>
<protein>
    <submittedName>
        <fullName evidence="1">Uncharacterized protein</fullName>
    </submittedName>
</protein>
<proteinExistence type="predicted"/>